<evidence type="ECO:0000313" key="3">
    <source>
        <dbReference type="Proteomes" id="UP001187415"/>
    </source>
</evidence>
<keyword evidence="3" id="KW-1185">Reference proteome</keyword>
<name>A0AA88SLU3_CHASR</name>
<reference evidence="2" key="1">
    <citation type="submission" date="2023-07" db="EMBL/GenBank/DDBJ databases">
        <title>Chromosome-level Genome Assembly of Striped Snakehead (Channa striata).</title>
        <authorList>
            <person name="Liu H."/>
        </authorList>
    </citation>
    <scope>NUCLEOTIDE SEQUENCE</scope>
    <source>
        <strain evidence="2">Gz</strain>
        <tissue evidence="2">Muscle</tissue>
    </source>
</reference>
<accession>A0AA88SLU3</accession>
<dbReference type="EMBL" id="JAUPFM010000009">
    <property type="protein sequence ID" value="KAK2842452.1"/>
    <property type="molecule type" value="Genomic_DNA"/>
</dbReference>
<organism evidence="2 3">
    <name type="scientific">Channa striata</name>
    <name type="common">Snakehead murrel</name>
    <name type="synonym">Ophicephalus striatus</name>
    <dbReference type="NCBI Taxonomy" id="64152"/>
    <lineage>
        <taxon>Eukaryota</taxon>
        <taxon>Metazoa</taxon>
        <taxon>Chordata</taxon>
        <taxon>Craniata</taxon>
        <taxon>Vertebrata</taxon>
        <taxon>Euteleostomi</taxon>
        <taxon>Actinopterygii</taxon>
        <taxon>Neopterygii</taxon>
        <taxon>Teleostei</taxon>
        <taxon>Neoteleostei</taxon>
        <taxon>Acanthomorphata</taxon>
        <taxon>Anabantaria</taxon>
        <taxon>Anabantiformes</taxon>
        <taxon>Channoidei</taxon>
        <taxon>Channidae</taxon>
        <taxon>Channa</taxon>
    </lineage>
</organism>
<gene>
    <name evidence="2" type="ORF">Q5P01_012652</name>
</gene>
<evidence type="ECO:0000313" key="2">
    <source>
        <dbReference type="EMBL" id="KAK2842452.1"/>
    </source>
</evidence>
<comment type="caution">
    <text evidence="2">The sequence shown here is derived from an EMBL/GenBank/DDBJ whole genome shotgun (WGS) entry which is preliminary data.</text>
</comment>
<feature type="compositionally biased region" description="Low complexity" evidence="1">
    <location>
        <begin position="1"/>
        <end position="18"/>
    </location>
</feature>
<feature type="region of interest" description="Disordered" evidence="1">
    <location>
        <begin position="1"/>
        <end position="20"/>
    </location>
</feature>
<sequence>MCSVSFSVSSSRGNSVVSGWRRNRGGFTQGAFANLVQVESAEHGSSQAFASVTQDGTNRVLHPATA</sequence>
<dbReference type="AlphaFoldDB" id="A0AA88SLU3"/>
<protein>
    <submittedName>
        <fullName evidence="2">Uncharacterized protein</fullName>
    </submittedName>
</protein>
<dbReference type="Proteomes" id="UP001187415">
    <property type="component" value="Unassembled WGS sequence"/>
</dbReference>
<evidence type="ECO:0000256" key="1">
    <source>
        <dbReference type="SAM" id="MobiDB-lite"/>
    </source>
</evidence>
<proteinExistence type="predicted"/>